<dbReference type="AlphaFoldDB" id="A0A4Q2SFS9"/>
<evidence type="ECO:0000313" key="2">
    <source>
        <dbReference type="EMBL" id="RYC03601.1"/>
    </source>
</evidence>
<feature type="domain" description="BCE-2095-like N-terminal" evidence="1">
    <location>
        <begin position="18"/>
        <end position="110"/>
    </location>
</feature>
<dbReference type="RefSeq" id="WP_129453699.1">
    <property type="nucleotide sequence ID" value="NZ_JACXYX010000004.1"/>
</dbReference>
<accession>A0A4Q2SFS9</accession>
<organism evidence="2 3">
    <name type="scientific">Nocardioides ganghwensis</name>
    <dbReference type="NCBI Taxonomy" id="252230"/>
    <lineage>
        <taxon>Bacteria</taxon>
        <taxon>Bacillati</taxon>
        <taxon>Actinomycetota</taxon>
        <taxon>Actinomycetes</taxon>
        <taxon>Propionibacteriales</taxon>
        <taxon>Nocardioidaceae</taxon>
        <taxon>Nocardioides</taxon>
    </lineage>
</organism>
<dbReference type="InterPro" id="IPR054527">
    <property type="entry name" value="BCE_2095-like_N"/>
</dbReference>
<dbReference type="Proteomes" id="UP000293291">
    <property type="component" value="Unassembled WGS sequence"/>
</dbReference>
<dbReference type="InterPro" id="IPR029058">
    <property type="entry name" value="AB_hydrolase_fold"/>
</dbReference>
<dbReference type="OrthoDB" id="4334992at2"/>
<evidence type="ECO:0000313" key="3">
    <source>
        <dbReference type="Proteomes" id="UP000293291"/>
    </source>
</evidence>
<keyword evidence="3" id="KW-1185">Reference proteome</keyword>
<gene>
    <name evidence="2" type="ORF">EUA07_03900</name>
</gene>
<sequence length="316" mass="33052">MSSDPQGAALYRSVNESVFSLYAEGQHAPALAVIDRNRERLAAWDAELALLAACLKGALGSTEEALGELVAAAGRGGWWDPRVLAEDDDLAGLRGSAEFQQLLEGCGERWRAENATSCRSGDVVVAAGSPSMVLMALHGAEEDAVEAAAAWGPAAGEAGAALLAVRSSQRTSPRYRSWPDHDRAKQEVVDAWSQLPDALRDLPVVVAGFSAGARVALRLALEPSALPVSAVLAAAPAISVADLSQVPEAATSSGRTWIGADDDLLHQVEGTRSRLAGAGLEIEVLPHLGHALPPDHTSRVVSALRQLAPLMRTHLP</sequence>
<evidence type="ECO:0000259" key="1">
    <source>
        <dbReference type="Pfam" id="PF22316"/>
    </source>
</evidence>
<dbReference type="Pfam" id="PF22316">
    <property type="entry name" value="ABhydrolase-like_N"/>
    <property type="match status" value="1"/>
</dbReference>
<dbReference type="SUPFAM" id="SSF53474">
    <property type="entry name" value="alpha/beta-Hydrolases"/>
    <property type="match status" value="1"/>
</dbReference>
<protein>
    <submittedName>
        <fullName evidence="2">Phospholipase</fullName>
    </submittedName>
</protein>
<name>A0A4Q2SFS9_9ACTN</name>
<proteinExistence type="predicted"/>
<comment type="caution">
    <text evidence="2">The sequence shown here is derived from an EMBL/GenBank/DDBJ whole genome shotgun (WGS) entry which is preliminary data.</text>
</comment>
<reference evidence="2 3" key="1">
    <citation type="submission" date="2019-01" db="EMBL/GenBank/DDBJ databases">
        <title>Novel species of Nocardioides.</title>
        <authorList>
            <person name="Liu Q."/>
            <person name="Xin Y.-H."/>
        </authorList>
    </citation>
    <scope>NUCLEOTIDE SEQUENCE [LARGE SCALE GENOMIC DNA]</scope>
    <source>
        <strain evidence="2 3">CGMCC 4.6875</strain>
    </source>
</reference>
<dbReference type="EMBL" id="SDWU01000004">
    <property type="protein sequence ID" value="RYC03601.1"/>
    <property type="molecule type" value="Genomic_DNA"/>
</dbReference>
<dbReference type="Gene3D" id="3.40.50.1820">
    <property type="entry name" value="alpha/beta hydrolase"/>
    <property type="match status" value="1"/>
</dbReference>